<name>A0ABR7IT71_9CLOT</name>
<keyword evidence="5" id="KW-1185">Reference proteome</keyword>
<dbReference type="PANTHER" id="PTHR47618:SF2">
    <property type="entry name" value="CYCLIC-DI-AMP PHOSPHODIESTERASE GDPP"/>
    <property type="match status" value="1"/>
</dbReference>
<dbReference type="SMART" id="SM00267">
    <property type="entry name" value="GGDEF"/>
    <property type="match status" value="1"/>
</dbReference>
<dbReference type="Pfam" id="PF24898">
    <property type="entry name" value="GGDEF_GdpP"/>
    <property type="match status" value="1"/>
</dbReference>
<keyword evidence="2" id="KW-1133">Transmembrane helix</keyword>
<keyword evidence="1 2" id="KW-0472">Membrane</keyword>
<comment type="function">
    <text evidence="1">Has phosphodiesterase (PDE) activity against cyclic-di-AMP (c-di-AMP).</text>
</comment>
<dbReference type="PIRSF" id="PIRSF026583">
    <property type="entry name" value="YybT"/>
    <property type="match status" value="1"/>
</dbReference>
<gene>
    <name evidence="4" type="ORF">H8Z77_09360</name>
</gene>
<dbReference type="Pfam" id="PF01368">
    <property type="entry name" value="DHH"/>
    <property type="match status" value="1"/>
</dbReference>
<dbReference type="Proteomes" id="UP000649151">
    <property type="component" value="Unassembled WGS sequence"/>
</dbReference>
<keyword evidence="1" id="KW-0378">Hydrolase</keyword>
<evidence type="ECO:0000259" key="3">
    <source>
        <dbReference type="PROSITE" id="PS50887"/>
    </source>
</evidence>
<dbReference type="Gene3D" id="3.30.70.1230">
    <property type="entry name" value="Nucleotide cyclase"/>
    <property type="match status" value="1"/>
</dbReference>
<dbReference type="SUPFAM" id="SSF64182">
    <property type="entry name" value="DHH phosphoesterases"/>
    <property type="match status" value="1"/>
</dbReference>
<dbReference type="InterPro" id="IPR003156">
    <property type="entry name" value="DHHA1_dom"/>
</dbReference>
<dbReference type="RefSeq" id="WP_069987741.1">
    <property type="nucleotide sequence ID" value="NZ_JACOQK010000001.1"/>
</dbReference>
<comment type="catalytic activity">
    <reaction evidence="1">
        <text>3',3'-c-di-AMP + H2O = 5'-O-phosphonoadenylyl-(3'-&gt;5')-adenosine + H(+)</text>
        <dbReference type="Rhea" id="RHEA:54420"/>
        <dbReference type="ChEBI" id="CHEBI:15377"/>
        <dbReference type="ChEBI" id="CHEBI:15378"/>
        <dbReference type="ChEBI" id="CHEBI:71500"/>
        <dbReference type="ChEBI" id="CHEBI:138171"/>
    </reaction>
</comment>
<dbReference type="EMBL" id="JACOQK010000001">
    <property type="protein sequence ID" value="MBC5788219.1"/>
    <property type="molecule type" value="Genomic_DNA"/>
</dbReference>
<reference evidence="4 5" key="1">
    <citation type="submission" date="2020-08" db="EMBL/GenBank/DDBJ databases">
        <title>Genome public.</title>
        <authorList>
            <person name="Liu C."/>
            <person name="Sun Q."/>
        </authorList>
    </citation>
    <scope>NUCLEOTIDE SEQUENCE [LARGE SCALE GENOMIC DNA]</scope>
    <source>
        <strain evidence="4 5">NSJ-27</strain>
    </source>
</reference>
<feature type="transmembrane region" description="Helical" evidence="2">
    <location>
        <begin position="35"/>
        <end position="56"/>
    </location>
</feature>
<keyword evidence="1" id="KW-1003">Cell membrane</keyword>
<feature type="transmembrane region" description="Helical" evidence="2">
    <location>
        <begin position="12"/>
        <end position="29"/>
    </location>
</feature>
<sequence length="655" mass="73058">MKNKSIWKIRNYIIIIMALSVLVTGILFFQSKQAFFIVAPFVLLLLAAGVVILVQFRREIRTLMLLLSKEFGTSRSKVLYEFPMPVMVCDVDGRILWYNNQFQTFLAKQDEMIGWEFNRISERPMEEFLSPSGVQVDFRGKSYCVYGTSVEEHDLYTFYFSDITTLTAIAEEYELSHPSVMLVMLDNYDEVFEGKKESAKSTILGVIDESLEAFFGETNGFFRRLSHDRFLAVVEQRHLEQMIESRFHILDTVREKTKEKGITVTLSIGVGAGGTTLYESESFASQALDMALGRGGDQAAVKTVNGFDFYGGVSQGIEKRTKVKTRVIATALREFIDQSERVLVMGHRFGDLDSMGSSIAMAKIARQLGKKSYIIVDYKKNLATALIDKMTANGEEGMFVHPSDAGDLITPNTLLVVVDTHSPDVVEAPGVYERCKNVVVIDHHRKMVNYIDNAVIFYHEPYASSASEMITELAQYMNGVVLQAPEAEGLLAGIMLDTKNFVLRAGVRTFEAAAYLKGRGADTVSVRKLFSNTIDSYQQKTRIVSNAETYRNCAIAMGDFQCDDMRVVAPQAADELLGISDVDASFVLYQTGTTTNISGRSLGAVNVQVIMEKLGGGGHQTMAACQLENTNLEQGRQHLLDAIDQYLNSRTDKKS</sequence>
<dbReference type="PANTHER" id="PTHR47618">
    <property type="entry name" value="BIFUNCTIONAL OLIGORIBONUCLEASE AND PAP PHOSPHATASE NRNA"/>
    <property type="match status" value="1"/>
</dbReference>
<proteinExistence type="inferred from homology"/>
<dbReference type="InterPro" id="IPR001667">
    <property type="entry name" value="DDH_dom"/>
</dbReference>
<evidence type="ECO:0000313" key="5">
    <source>
        <dbReference type="Proteomes" id="UP000649151"/>
    </source>
</evidence>
<dbReference type="Gene3D" id="3.90.1640.10">
    <property type="entry name" value="inorganic pyrophosphatase (n-terminal core)"/>
    <property type="match status" value="1"/>
</dbReference>
<dbReference type="EC" id="3.1.4.-" evidence="1"/>
<evidence type="ECO:0000256" key="1">
    <source>
        <dbReference type="PIRNR" id="PIRNR026583"/>
    </source>
</evidence>
<dbReference type="InterPro" id="IPR051319">
    <property type="entry name" value="Oligoribo/pAp-PDE_c-di-AMP_PDE"/>
</dbReference>
<dbReference type="InterPro" id="IPR029787">
    <property type="entry name" value="Nucleotide_cyclase"/>
</dbReference>
<protein>
    <recommendedName>
        <fullName evidence="1">Cyclic-di-AMP phosphodiesterase</fullName>
        <ecNumber evidence="1">3.1.4.-</ecNumber>
    </recommendedName>
</protein>
<evidence type="ECO:0000313" key="4">
    <source>
        <dbReference type="EMBL" id="MBC5788219.1"/>
    </source>
</evidence>
<comment type="subcellular location">
    <subcellularLocation>
        <location evidence="1">Cell membrane</location>
    </subcellularLocation>
</comment>
<feature type="domain" description="GGDEF" evidence="3">
    <location>
        <begin position="176"/>
        <end position="304"/>
    </location>
</feature>
<dbReference type="InterPro" id="IPR038763">
    <property type="entry name" value="DHH_sf"/>
</dbReference>
<evidence type="ECO:0000256" key="2">
    <source>
        <dbReference type="SAM" id="Phobius"/>
    </source>
</evidence>
<keyword evidence="2" id="KW-0812">Transmembrane</keyword>
<organism evidence="4 5">
    <name type="scientific">Clostridium facile</name>
    <dbReference type="NCBI Taxonomy" id="2763035"/>
    <lineage>
        <taxon>Bacteria</taxon>
        <taxon>Bacillati</taxon>
        <taxon>Bacillota</taxon>
        <taxon>Clostridia</taxon>
        <taxon>Eubacteriales</taxon>
        <taxon>Clostridiaceae</taxon>
        <taxon>Clostridium</taxon>
    </lineage>
</organism>
<dbReference type="Gene3D" id="3.10.310.30">
    <property type="match status" value="1"/>
</dbReference>
<dbReference type="InterPro" id="IPR000160">
    <property type="entry name" value="GGDEF_dom"/>
</dbReference>
<accession>A0ABR7IT71</accession>
<dbReference type="PROSITE" id="PS50887">
    <property type="entry name" value="GGDEF"/>
    <property type="match status" value="1"/>
</dbReference>
<comment type="similarity">
    <text evidence="1">Belongs to the GdpP/PdeA phosphodiesterase family.</text>
</comment>
<dbReference type="Pfam" id="PF02272">
    <property type="entry name" value="DHHA1"/>
    <property type="match status" value="1"/>
</dbReference>
<comment type="caution">
    <text evidence="4">The sequence shown here is derived from an EMBL/GenBank/DDBJ whole genome shotgun (WGS) entry which is preliminary data.</text>
</comment>
<dbReference type="InterPro" id="IPR014528">
    <property type="entry name" value="GdpP/PdeA"/>
</dbReference>
<dbReference type="Gene3D" id="3.30.450.20">
    <property type="entry name" value="PAS domain"/>
    <property type="match status" value="1"/>
</dbReference>